<keyword evidence="2" id="KW-1185">Reference proteome</keyword>
<name>A0ABW5MWF1_9FLAO</name>
<protein>
    <submittedName>
        <fullName evidence="1">Thioredoxin family protein</fullName>
    </submittedName>
</protein>
<dbReference type="EMBL" id="JBHULB010000007">
    <property type="protein sequence ID" value="MFD2586493.1"/>
    <property type="molecule type" value="Genomic_DNA"/>
</dbReference>
<gene>
    <name evidence="1" type="ORF">ACFSQJ_06105</name>
</gene>
<accession>A0ABW5MWF1</accession>
<evidence type="ECO:0000313" key="1">
    <source>
        <dbReference type="EMBL" id="MFD2586493.1"/>
    </source>
</evidence>
<dbReference type="InterPro" id="IPR036249">
    <property type="entry name" value="Thioredoxin-like_sf"/>
</dbReference>
<comment type="caution">
    <text evidence="1">The sequence shown here is derived from an EMBL/GenBank/DDBJ whole genome shotgun (WGS) entry which is preliminary data.</text>
</comment>
<proteinExistence type="predicted"/>
<sequence>MQTTQDTNTIDIINESLSRSWSYEIYREKVHELAMNGKTTGEVQSEALINYTQLNDRRMNRWDKTLKIPAAIQESIGQLNKNLLFLVITESWCGDASPSLPVINKIAQLNPNIELRIVLRDENLDLMNRFLTNNARSIPKLIIVDHDTEEVIADWGPRPSMATKLVEDYKTLHGMLTPEFKQDLQVWYNKDKGQNTLSDIVGLLPLK</sequence>
<dbReference type="Gene3D" id="3.40.30.10">
    <property type="entry name" value="Glutaredoxin"/>
    <property type="match status" value="1"/>
</dbReference>
<organism evidence="1 2">
    <name type="scientific">Croceitalea marina</name>
    <dbReference type="NCBI Taxonomy" id="1775166"/>
    <lineage>
        <taxon>Bacteria</taxon>
        <taxon>Pseudomonadati</taxon>
        <taxon>Bacteroidota</taxon>
        <taxon>Flavobacteriia</taxon>
        <taxon>Flavobacteriales</taxon>
        <taxon>Flavobacteriaceae</taxon>
        <taxon>Croceitalea</taxon>
    </lineage>
</organism>
<dbReference type="SUPFAM" id="SSF52833">
    <property type="entry name" value="Thioredoxin-like"/>
    <property type="match status" value="1"/>
</dbReference>
<dbReference type="Proteomes" id="UP001597526">
    <property type="component" value="Unassembled WGS sequence"/>
</dbReference>
<dbReference type="Pfam" id="PF14595">
    <property type="entry name" value="Thioredoxin_9"/>
    <property type="match status" value="1"/>
</dbReference>
<dbReference type="RefSeq" id="WP_377766069.1">
    <property type="nucleotide sequence ID" value="NZ_JBHULB010000007.1"/>
</dbReference>
<evidence type="ECO:0000313" key="2">
    <source>
        <dbReference type="Proteomes" id="UP001597526"/>
    </source>
</evidence>
<reference evidence="2" key="1">
    <citation type="journal article" date="2019" name="Int. J. Syst. Evol. Microbiol.">
        <title>The Global Catalogue of Microorganisms (GCM) 10K type strain sequencing project: providing services to taxonomists for standard genome sequencing and annotation.</title>
        <authorList>
            <consortium name="The Broad Institute Genomics Platform"/>
            <consortium name="The Broad Institute Genome Sequencing Center for Infectious Disease"/>
            <person name="Wu L."/>
            <person name="Ma J."/>
        </authorList>
    </citation>
    <scope>NUCLEOTIDE SEQUENCE [LARGE SCALE GENOMIC DNA]</scope>
    <source>
        <strain evidence="2">KCTC 52368</strain>
    </source>
</reference>